<dbReference type="EC" id="2.7.1.26" evidence="2"/>
<organism evidence="10 11">
    <name type="scientific">Aphanomyces stellatus</name>
    <dbReference type="NCBI Taxonomy" id="120398"/>
    <lineage>
        <taxon>Eukaryota</taxon>
        <taxon>Sar</taxon>
        <taxon>Stramenopiles</taxon>
        <taxon>Oomycota</taxon>
        <taxon>Saprolegniomycetes</taxon>
        <taxon>Saprolegniales</taxon>
        <taxon>Verrucalvaceae</taxon>
        <taxon>Aphanomyces</taxon>
    </lineage>
</organism>
<evidence type="ECO:0000259" key="8">
    <source>
        <dbReference type="SMART" id="SM00904"/>
    </source>
</evidence>
<dbReference type="EMBL" id="VJMH01005187">
    <property type="protein sequence ID" value="KAF0699277.1"/>
    <property type="molecule type" value="Genomic_DNA"/>
</dbReference>
<evidence type="ECO:0000256" key="4">
    <source>
        <dbReference type="ARBA" id="ARBA00022643"/>
    </source>
</evidence>
<evidence type="ECO:0000313" key="9">
    <source>
        <dbReference type="EMBL" id="KAF0699277.1"/>
    </source>
</evidence>
<keyword evidence="4" id="KW-0288">FMN</keyword>
<dbReference type="InterPro" id="IPR002110">
    <property type="entry name" value="Ankyrin_rpt"/>
</dbReference>
<accession>A0A485KPM5</accession>
<keyword evidence="3" id="KW-0285">Flavoprotein</keyword>
<dbReference type="Gene3D" id="1.25.40.20">
    <property type="entry name" value="Ankyrin repeat-containing domain"/>
    <property type="match status" value="1"/>
</dbReference>
<evidence type="ECO:0000256" key="5">
    <source>
        <dbReference type="ARBA" id="ARBA00022679"/>
    </source>
</evidence>
<dbReference type="InterPro" id="IPR015865">
    <property type="entry name" value="Riboflavin_kinase_bac/euk"/>
</dbReference>
<reference evidence="9" key="2">
    <citation type="submission" date="2019-06" db="EMBL/GenBank/DDBJ databases">
        <title>Genomics analysis of Aphanomyces spp. identifies a new class of oomycete effector associated with host adaptation.</title>
        <authorList>
            <person name="Gaulin E."/>
        </authorList>
    </citation>
    <scope>NUCLEOTIDE SEQUENCE</scope>
    <source>
        <strain evidence="9">CBS 578.67</strain>
    </source>
</reference>
<comment type="pathway">
    <text evidence="1">Cofactor biosynthesis; FMN biosynthesis; FMN from riboflavin (ATP route): step 1/1.</text>
</comment>
<protein>
    <recommendedName>
        <fullName evidence="2">riboflavin kinase</fullName>
        <ecNumber evidence="2">2.7.1.26</ecNumber>
    </recommendedName>
</protein>
<dbReference type="SUPFAM" id="SSF82114">
    <property type="entry name" value="Riboflavin kinase-like"/>
    <property type="match status" value="1"/>
</dbReference>
<dbReference type="UniPathway" id="UPA00276">
    <property type="reaction ID" value="UER00406"/>
</dbReference>
<proteinExistence type="predicted"/>
<dbReference type="InterPro" id="IPR036770">
    <property type="entry name" value="Ankyrin_rpt-contain_sf"/>
</dbReference>
<dbReference type="Proteomes" id="UP000332933">
    <property type="component" value="Unassembled WGS sequence"/>
</dbReference>
<gene>
    <name evidence="10" type="primary">Aste57867_10151</name>
    <name evidence="9" type="ORF">As57867_010112</name>
    <name evidence="10" type="ORF">ASTE57867_10151</name>
</gene>
<keyword evidence="5" id="KW-0808">Transferase</keyword>
<keyword evidence="7" id="KW-0067">ATP-binding</keyword>
<name>A0A485KPM5_9STRA</name>
<evidence type="ECO:0000313" key="11">
    <source>
        <dbReference type="Proteomes" id="UP000332933"/>
    </source>
</evidence>
<dbReference type="OrthoDB" id="276388at2759"/>
<dbReference type="InterPro" id="IPR023468">
    <property type="entry name" value="Riboflavin_kinase"/>
</dbReference>
<dbReference type="InterPro" id="IPR023465">
    <property type="entry name" value="Riboflavin_kinase_dom_sf"/>
</dbReference>
<dbReference type="Pfam" id="PF13637">
    <property type="entry name" value="Ank_4"/>
    <property type="match status" value="1"/>
</dbReference>
<dbReference type="SMART" id="SM00904">
    <property type="entry name" value="Flavokinase"/>
    <property type="match status" value="1"/>
</dbReference>
<evidence type="ECO:0000256" key="7">
    <source>
        <dbReference type="ARBA" id="ARBA00022840"/>
    </source>
</evidence>
<evidence type="ECO:0000256" key="1">
    <source>
        <dbReference type="ARBA" id="ARBA00005201"/>
    </source>
</evidence>
<dbReference type="Pfam" id="PF01687">
    <property type="entry name" value="Flavokinase"/>
    <property type="match status" value="1"/>
</dbReference>
<sequence>MMKQVSPIRLSATVVAGFGRGGKQLGCPTANLSSDDLGELLHDIPTGIYCGWATVDGQGPFKAVASVGWNPFFQNKEKTIEPHLLHEFKADFYGAKLNLVLCAYLRPEENFPSLDALIDAIQSDISLSREWLDCDQGQAIKEDELLRPTLCYFSTWIHVCLPLSNEHRRHQPQMFDVGWGETHPASLFSRMATATRVLTDAHLGRVLFSYQRGIYAALRPIFAHRQDLLHGTWRRLRLYQKHVGCLHDPRAILLLLVQSNRVDLVDKLLRCSIPSSSSVVPLLRVEAMDTAAALGHLAMLVFLHVHHVGQCTTSAMDQAAANGHFDVVQWLHLHRHEGCTTRAMDLAARHGHLEIVKFLHVHREEGEMSFGGCWLIGLRTAAPPTLWCIRLTQPSCLY</sequence>
<feature type="domain" description="Riboflavin kinase" evidence="8">
    <location>
        <begin position="7"/>
        <end position="133"/>
    </location>
</feature>
<evidence type="ECO:0000313" key="10">
    <source>
        <dbReference type="EMBL" id="VFT87027.1"/>
    </source>
</evidence>
<dbReference type="Gene3D" id="2.40.30.30">
    <property type="entry name" value="Riboflavin kinase-like"/>
    <property type="match status" value="1"/>
</dbReference>
<reference evidence="10 11" key="1">
    <citation type="submission" date="2019-03" db="EMBL/GenBank/DDBJ databases">
        <authorList>
            <person name="Gaulin E."/>
            <person name="Dumas B."/>
        </authorList>
    </citation>
    <scope>NUCLEOTIDE SEQUENCE [LARGE SCALE GENOMIC DNA]</scope>
    <source>
        <strain evidence="10">CBS 568.67</strain>
    </source>
</reference>
<dbReference type="GO" id="GO:0009231">
    <property type="term" value="P:riboflavin biosynthetic process"/>
    <property type="evidence" value="ECO:0007669"/>
    <property type="project" value="InterPro"/>
</dbReference>
<dbReference type="PANTHER" id="PTHR22749:SF6">
    <property type="entry name" value="RIBOFLAVIN KINASE"/>
    <property type="match status" value="1"/>
</dbReference>
<dbReference type="PANTHER" id="PTHR22749">
    <property type="entry name" value="RIBOFLAVIN KINASE/FMN ADENYLYLTRANSFERASE"/>
    <property type="match status" value="1"/>
</dbReference>
<evidence type="ECO:0000256" key="6">
    <source>
        <dbReference type="ARBA" id="ARBA00022741"/>
    </source>
</evidence>
<dbReference type="SUPFAM" id="SSF140860">
    <property type="entry name" value="Pseudo ankyrin repeat-like"/>
    <property type="match status" value="1"/>
</dbReference>
<dbReference type="GO" id="GO:0008531">
    <property type="term" value="F:riboflavin kinase activity"/>
    <property type="evidence" value="ECO:0007669"/>
    <property type="project" value="UniProtKB-EC"/>
</dbReference>
<evidence type="ECO:0000256" key="2">
    <source>
        <dbReference type="ARBA" id="ARBA00012105"/>
    </source>
</evidence>
<dbReference type="GO" id="GO:0009398">
    <property type="term" value="P:FMN biosynthetic process"/>
    <property type="evidence" value="ECO:0007669"/>
    <property type="project" value="UniProtKB-UniPathway"/>
</dbReference>
<dbReference type="GO" id="GO:0005524">
    <property type="term" value="F:ATP binding"/>
    <property type="evidence" value="ECO:0007669"/>
    <property type="project" value="UniProtKB-KW"/>
</dbReference>
<dbReference type="EMBL" id="CAADRA010005208">
    <property type="protein sequence ID" value="VFT87027.1"/>
    <property type="molecule type" value="Genomic_DNA"/>
</dbReference>
<dbReference type="AlphaFoldDB" id="A0A485KPM5"/>
<keyword evidence="6" id="KW-0547">Nucleotide-binding</keyword>
<evidence type="ECO:0000256" key="3">
    <source>
        <dbReference type="ARBA" id="ARBA00022630"/>
    </source>
</evidence>
<keyword evidence="11" id="KW-1185">Reference proteome</keyword>